<dbReference type="AlphaFoldDB" id="A0A7Y8CFK1"/>
<dbReference type="Proteomes" id="UP000517547">
    <property type="component" value="Unassembled WGS sequence"/>
</dbReference>
<comment type="caution">
    <text evidence="1">The sequence shown here is derived from an EMBL/GenBank/DDBJ whole genome shotgun (WGS) entry which is preliminary data.</text>
</comment>
<organism evidence="1 2">
    <name type="scientific">Pseudomonas gingeri</name>
    <dbReference type="NCBI Taxonomy" id="117681"/>
    <lineage>
        <taxon>Bacteria</taxon>
        <taxon>Pseudomonadati</taxon>
        <taxon>Pseudomonadota</taxon>
        <taxon>Gammaproteobacteria</taxon>
        <taxon>Pseudomonadales</taxon>
        <taxon>Pseudomonadaceae</taxon>
        <taxon>Pseudomonas</taxon>
    </lineage>
</organism>
<sequence length="73" mass="8462">MEIPDLHAPILVMTLRDAISNQKRLIDANLDGDVEDYEEYLLQLTQLFDHVKDEYRKIADDVGVPLEVLLDEH</sequence>
<accession>A0A7Y8CFK1</accession>
<reference evidence="1 2" key="1">
    <citation type="submission" date="2020-04" db="EMBL/GenBank/DDBJ databases">
        <title>Molecular characterization of pseudomonads from Agaricus bisporus reveal novel blotch 2 pathogens in Western Europe.</title>
        <authorList>
            <person name="Taparia T."/>
            <person name="Krijger M."/>
            <person name="Haynes E."/>
            <person name="Elpinstone J.G."/>
            <person name="Noble R."/>
            <person name="Van Der Wolf J."/>
        </authorList>
    </citation>
    <scope>NUCLEOTIDE SEQUENCE [LARGE SCALE GENOMIC DNA]</scope>
    <source>
        <strain evidence="1 2">IPO3738</strain>
    </source>
</reference>
<name>A0A7Y8CFK1_9PSED</name>
<dbReference type="EMBL" id="JACAQE010000009">
    <property type="protein sequence ID" value="NWC17009.1"/>
    <property type="molecule type" value="Genomic_DNA"/>
</dbReference>
<dbReference type="GeneID" id="57660162"/>
<gene>
    <name evidence="1" type="ORF">HX845_25365</name>
</gene>
<dbReference type="RefSeq" id="WP_017123513.1">
    <property type="nucleotide sequence ID" value="NZ_JACAOR010000005.1"/>
</dbReference>
<evidence type="ECO:0000313" key="1">
    <source>
        <dbReference type="EMBL" id="NWC17009.1"/>
    </source>
</evidence>
<proteinExistence type="predicted"/>
<evidence type="ECO:0000313" key="2">
    <source>
        <dbReference type="Proteomes" id="UP000517547"/>
    </source>
</evidence>
<protein>
    <submittedName>
        <fullName evidence="1">Uncharacterized protein</fullName>
    </submittedName>
</protein>